<evidence type="ECO:0000313" key="3">
    <source>
        <dbReference type="RefSeq" id="XP_020086217.1"/>
    </source>
</evidence>
<organism evidence="2 3">
    <name type="scientific">Ananas comosus</name>
    <name type="common">Pineapple</name>
    <name type="synonym">Ananas ananas</name>
    <dbReference type="NCBI Taxonomy" id="4615"/>
    <lineage>
        <taxon>Eukaryota</taxon>
        <taxon>Viridiplantae</taxon>
        <taxon>Streptophyta</taxon>
        <taxon>Embryophyta</taxon>
        <taxon>Tracheophyta</taxon>
        <taxon>Spermatophyta</taxon>
        <taxon>Magnoliopsida</taxon>
        <taxon>Liliopsida</taxon>
        <taxon>Poales</taxon>
        <taxon>Bromeliaceae</taxon>
        <taxon>Bromelioideae</taxon>
        <taxon>Ananas</taxon>
    </lineage>
</organism>
<sequence>MGCYSKETQRDAENEEYINENQAICLHVFSDLTNVSPAVFIYLLKECYIYGTLKATRKFRILQQQVLRALHNAPRPGPFTFVIQCLYLVPILGHTYSEGFSHMLISCLRHFKALESVQKDFSDAKPLAAQLTIDILSCILMHEERILIKLLEAFDVKLKDIAYALHGSELNNGDIDQTKVFIENHIRAFTGSQSYMTAVSLAEQFAVHLSGESFLVELIEGNQFKAAEKWASFMGKPTTCLLVQKYLEMKMLKNAYVMIKENDLVEEFPDVYYIYKESLLKKLAEKGCWDIAEQRTKKDKKLLEYLVYLAMEAGYKEKVDELCQRYSLEGFVKSLVSKEIYSEADYLDLNKLVLDDIIWVDDINGLLAATDYIEGCKIVGVDCEWKPNYEKGSKPNKVSIMQIASENRAFIFDLIKLYEDEPKLLDSCFRRILCSSNVLKLGYNLQCDLQQLSQSYGELECFRSYEMLLDIQKLFKEPTGGLSGLSKKILGAGLNKTRRNSNWEQRPLSQYQKEYAALDAAVLVRIFHHVGGQPQFGVKEQGCKVEWKSHIVSRVSSTRRA</sequence>
<gene>
    <name evidence="3" type="primary">LOC109708798</name>
</gene>
<dbReference type="GO" id="GO:0006139">
    <property type="term" value="P:nucleobase-containing compound metabolic process"/>
    <property type="evidence" value="ECO:0007669"/>
    <property type="project" value="InterPro"/>
</dbReference>
<reference evidence="2" key="1">
    <citation type="journal article" date="2015" name="Nat. Genet.">
        <title>The pineapple genome and the evolution of CAM photosynthesis.</title>
        <authorList>
            <person name="Ming R."/>
            <person name="VanBuren R."/>
            <person name="Wai C.M."/>
            <person name="Tang H."/>
            <person name="Schatz M.C."/>
            <person name="Bowers J.E."/>
            <person name="Lyons E."/>
            <person name="Wang M.L."/>
            <person name="Chen J."/>
            <person name="Biggers E."/>
            <person name="Zhang J."/>
            <person name="Huang L."/>
            <person name="Zhang L."/>
            <person name="Miao W."/>
            <person name="Zhang J."/>
            <person name="Ye Z."/>
            <person name="Miao C."/>
            <person name="Lin Z."/>
            <person name="Wang H."/>
            <person name="Zhou H."/>
            <person name="Yim W.C."/>
            <person name="Priest H.D."/>
            <person name="Zheng C."/>
            <person name="Woodhouse M."/>
            <person name="Edger P.P."/>
            <person name="Guyot R."/>
            <person name="Guo H.B."/>
            <person name="Guo H."/>
            <person name="Zheng G."/>
            <person name="Singh R."/>
            <person name="Sharma A."/>
            <person name="Min X."/>
            <person name="Zheng Y."/>
            <person name="Lee H."/>
            <person name="Gurtowski J."/>
            <person name="Sedlazeck F.J."/>
            <person name="Harkess A."/>
            <person name="McKain M.R."/>
            <person name="Liao Z."/>
            <person name="Fang J."/>
            <person name="Liu J."/>
            <person name="Zhang X."/>
            <person name="Zhang Q."/>
            <person name="Hu W."/>
            <person name="Qin Y."/>
            <person name="Wang K."/>
            <person name="Chen L.Y."/>
            <person name="Shirley N."/>
            <person name="Lin Y.R."/>
            <person name="Liu L.Y."/>
            <person name="Hernandez A.G."/>
            <person name="Wright C.L."/>
            <person name="Bulone V."/>
            <person name="Tuskan G.A."/>
            <person name="Heath K."/>
            <person name="Zee F."/>
            <person name="Moore P.H."/>
            <person name="Sunkar R."/>
            <person name="Leebens-Mack J.H."/>
            <person name="Mockler T."/>
            <person name="Bennetzen J.L."/>
            <person name="Freeling M."/>
            <person name="Sankoff D."/>
            <person name="Paterson A.H."/>
            <person name="Zhu X."/>
            <person name="Yang X."/>
            <person name="Smith J.A."/>
            <person name="Cushman J.C."/>
            <person name="Paull R.E."/>
            <person name="Yu Q."/>
        </authorList>
    </citation>
    <scope>NUCLEOTIDE SEQUENCE [LARGE SCALE GENOMIC DNA]</scope>
    <source>
        <strain evidence="2">cv. F153</strain>
    </source>
</reference>
<dbReference type="AlphaFoldDB" id="A0A6P5ERR6"/>
<dbReference type="OrthoDB" id="10261556at2759"/>
<dbReference type="InterPro" id="IPR002562">
    <property type="entry name" value="3'-5'_exonuclease_dom"/>
</dbReference>
<dbReference type="RefSeq" id="XP_020086217.1">
    <property type="nucleotide sequence ID" value="XM_020230628.1"/>
</dbReference>
<dbReference type="FunFam" id="3.30.420.10:FF:000098">
    <property type="entry name" value="Polynucleotidyl transferase ribonuclease H-like superfamily protein"/>
    <property type="match status" value="1"/>
</dbReference>
<dbReference type="Proteomes" id="UP000515123">
    <property type="component" value="Linkage group 4"/>
</dbReference>
<reference evidence="3" key="2">
    <citation type="submission" date="2025-08" db="UniProtKB">
        <authorList>
            <consortium name="RefSeq"/>
        </authorList>
    </citation>
    <scope>IDENTIFICATION</scope>
    <source>
        <tissue evidence="3">Leaf</tissue>
    </source>
</reference>
<dbReference type="PANTHER" id="PTHR47765:SF2">
    <property type="entry name" value="EXONUCLEASE MUT-7 HOMOLOG"/>
    <property type="match status" value="1"/>
</dbReference>
<dbReference type="SMART" id="SM00474">
    <property type="entry name" value="35EXOc"/>
    <property type="match status" value="1"/>
</dbReference>
<dbReference type="GO" id="GO:0008408">
    <property type="term" value="F:3'-5' exonuclease activity"/>
    <property type="evidence" value="ECO:0007669"/>
    <property type="project" value="InterPro"/>
</dbReference>
<dbReference type="Gene3D" id="3.30.420.10">
    <property type="entry name" value="Ribonuclease H-like superfamily/Ribonuclease H"/>
    <property type="match status" value="1"/>
</dbReference>
<dbReference type="GO" id="GO:0003676">
    <property type="term" value="F:nucleic acid binding"/>
    <property type="evidence" value="ECO:0007669"/>
    <property type="project" value="InterPro"/>
</dbReference>
<dbReference type="InterPro" id="IPR036397">
    <property type="entry name" value="RNaseH_sf"/>
</dbReference>
<dbReference type="PANTHER" id="PTHR47765">
    <property type="entry name" value="3'-5' EXONUCLEASE DOMAIN-CONTAINING PROTEIN"/>
    <property type="match status" value="1"/>
</dbReference>
<dbReference type="SUPFAM" id="SSF53098">
    <property type="entry name" value="Ribonuclease H-like"/>
    <property type="match status" value="1"/>
</dbReference>
<dbReference type="InterPro" id="IPR012337">
    <property type="entry name" value="RNaseH-like_sf"/>
</dbReference>
<feature type="domain" description="3'-5' exonuclease" evidence="1">
    <location>
        <begin position="357"/>
        <end position="535"/>
    </location>
</feature>
<evidence type="ECO:0000313" key="2">
    <source>
        <dbReference type="Proteomes" id="UP000515123"/>
    </source>
</evidence>
<dbReference type="Pfam" id="PF01612">
    <property type="entry name" value="DNA_pol_A_exo1"/>
    <property type="match status" value="1"/>
</dbReference>
<accession>A0A6P5ERR6</accession>
<proteinExistence type="predicted"/>
<dbReference type="InterPro" id="IPR052408">
    <property type="entry name" value="Exonuclease_MUT-7-like"/>
</dbReference>
<evidence type="ECO:0000259" key="1">
    <source>
        <dbReference type="SMART" id="SM00474"/>
    </source>
</evidence>
<name>A0A6P5ERR6_ANACO</name>
<dbReference type="GeneID" id="109708798"/>
<keyword evidence="2" id="KW-1185">Reference proteome</keyword>
<protein>
    <submittedName>
        <fullName evidence="3">Uncharacterized protein LOC109708798</fullName>
    </submittedName>
</protein>